<accession>A0A2H6KDM0</accession>
<dbReference type="EMBL" id="BDSA01000002">
    <property type="protein sequence ID" value="GBE61086.1"/>
    <property type="molecule type" value="Genomic_DNA"/>
</dbReference>
<keyword evidence="2" id="KW-1185">Reference proteome</keyword>
<organism evidence="1 2">
    <name type="scientific">Babesia ovata</name>
    <dbReference type="NCBI Taxonomy" id="189622"/>
    <lineage>
        <taxon>Eukaryota</taxon>
        <taxon>Sar</taxon>
        <taxon>Alveolata</taxon>
        <taxon>Apicomplexa</taxon>
        <taxon>Aconoidasida</taxon>
        <taxon>Piroplasmida</taxon>
        <taxon>Babesiidae</taxon>
        <taxon>Babesia</taxon>
    </lineage>
</organism>
<evidence type="ECO:0000313" key="2">
    <source>
        <dbReference type="Proteomes" id="UP000236319"/>
    </source>
</evidence>
<dbReference type="AlphaFoldDB" id="A0A2H6KDM0"/>
<dbReference type="GeneID" id="39874856"/>
<comment type="caution">
    <text evidence="1">The sequence shown here is derived from an EMBL/GenBank/DDBJ whole genome shotgun (WGS) entry which is preliminary data.</text>
</comment>
<dbReference type="AntiFam" id="ANF00142">
    <property type="entry name" value="Shadow ORF (opposite yadG)"/>
</dbReference>
<gene>
    <name evidence="1" type="ORF">BOVATA_025790</name>
</gene>
<evidence type="ECO:0000313" key="1">
    <source>
        <dbReference type="EMBL" id="GBE61086.1"/>
    </source>
</evidence>
<sequence length="319" mass="33882">MRAELLHFAVLHVHDAVAVHDGAQTVGDGEHRAVVEQQSQGGLDISLGLGVQGTGGFVEDDNRRVLEEAACDADALLLSAGETHALFAYHGVEPQKAHGGLASAGGPHDGQRVPLGHREAEIAQNNLRTPSSAFREAKGHILELDHRQVAGGGHVQLERNGVFAVHDGGLALHHVRGTLNSSHSTADHSVHSPQHEQGAVQIEQIRLNRHHISNFHAATGGCQHAEQQTQADRRLLHQLLRHVQDTQTRQHTPLALLVLADHGGVLCDFVGLVGVVLDGLEVVHAVVGHVVHFVVPLGLGRAGLVAPVGRNDSHSDVEG</sequence>
<name>A0A2H6KDM0_9APIC</name>
<dbReference type="RefSeq" id="XP_028867329.1">
    <property type="nucleotide sequence ID" value="XM_029011496.1"/>
</dbReference>
<reference evidence="1 2" key="1">
    <citation type="journal article" date="2017" name="BMC Genomics">
        <title>Whole-genome assembly of Babesia ovata and comparative genomics between closely related pathogens.</title>
        <authorList>
            <person name="Yamagishi J."/>
            <person name="Asada M."/>
            <person name="Hakimi H."/>
            <person name="Tanaka T.Q."/>
            <person name="Sugimoto C."/>
            <person name="Kawazu S."/>
        </authorList>
    </citation>
    <scope>NUCLEOTIDE SEQUENCE [LARGE SCALE GENOMIC DNA]</scope>
    <source>
        <strain evidence="1 2">Miyake</strain>
    </source>
</reference>
<protein>
    <submittedName>
        <fullName evidence="1">IS481 family protein, putative</fullName>
    </submittedName>
</protein>
<dbReference type="VEuPathDB" id="PiroplasmaDB:BOVATA_025790"/>
<dbReference type="AntiFam" id="ANF00095">
    <property type="entry name" value="Shadow ORF (opposite ABC transporters)"/>
</dbReference>
<proteinExistence type="predicted"/>
<dbReference type="Proteomes" id="UP000236319">
    <property type="component" value="Unassembled WGS sequence"/>
</dbReference>